<proteinExistence type="inferred from homology"/>
<dbReference type="NCBIfam" id="NF003993">
    <property type="entry name" value="PRK05472.2-2"/>
    <property type="match status" value="1"/>
</dbReference>
<dbReference type="STRING" id="1123282.SAMN02745823_02490"/>
<evidence type="ECO:0000256" key="6">
    <source>
        <dbReference type="ARBA" id="ARBA00023163"/>
    </source>
</evidence>
<gene>
    <name evidence="7" type="primary">rex</name>
    <name evidence="9" type="ORF">SAMN02745823_02490</name>
</gene>
<dbReference type="GO" id="GO:0005737">
    <property type="term" value="C:cytoplasm"/>
    <property type="evidence" value="ECO:0007669"/>
    <property type="project" value="UniProtKB-SubCell"/>
</dbReference>
<comment type="subcellular location">
    <subcellularLocation>
        <location evidence="7">Cytoplasm</location>
    </subcellularLocation>
</comment>
<dbReference type="GO" id="GO:0045892">
    <property type="term" value="P:negative regulation of DNA-templated transcription"/>
    <property type="evidence" value="ECO:0007669"/>
    <property type="project" value="InterPro"/>
</dbReference>
<evidence type="ECO:0000256" key="3">
    <source>
        <dbReference type="ARBA" id="ARBA00023015"/>
    </source>
</evidence>
<keyword evidence="3 7" id="KW-0805">Transcription regulation</keyword>
<dbReference type="InterPro" id="IPR003781">
    <property type="entry name" value="CoA-bd"/>
</dbReference>
<feature type="binding site" evidence="7">
    <location>
        <begin position="91"/>
        <end position="96"/>
    </location>
    <ligand>
        <name>NAD(+)</name>
        <dbReference type="ChEBI" id="CHEBI:57540"/>
    </ligand>
</feature>
<dbReference type="NCBIfam" id="NF003994">
    <property type="entry name" value="PRK05472.2-3"/>
    <property type="match status" value="1"/>
</dbReference>
<dbReference type="AlphaFoldDB" id="A0A1M5YFS6"/>
<keyword evidence="5 7" id="KW-0238">DNA-binding</keyword>
<keyword evidence="1 7" id="KW-0963">Cytoplasm</keyword>
<dbReference type="Proteomes" id="UP000183995">
    <property type="component" value="Unassembled WGS sequence"/>
</dbReference>
<dbReference type="SMART" id="SM00881">
    <property type="entry name" value="CoA_binding"/>
    <property type="match status" value="1"/>
</dbReference>
<dbReference type="InterPro" id="IPR036291">
    <property type="entry name" value="NAD(P)-bd_dom_sf"/>
</dbReference>
<dbReference type="InterPro" id="IPR009718">
    <property type="entry name" value="Rex_DNA-bd_C_dom"/>
</dbReference>
<dbReference type="Pfam" id="PF06971">
    <property type="entry name" value="Put_DNA-bind_N"/>
    <property type="match status" value="1"/>
</dbReference>
<dbReference type="PANTHER" id="PTHR35786:SF1">
    <property type="entry name" value="REDOX-SENSING TRANSCRIPTIONAL REPRESSOR REX 1"/>
    <property type="match status" value="1"/>
</dbReference>
<dbReference type="HAMAP" id="MF_01131">
    <property type="entry name" value="Rex"/>
    <property type="match status" value="1"/>
</dbReference>
<comment type="function">
    <text evidence="7">Modulates transcription in response to changes in cellular NADH/NAD(+) redox state.</text>
</comment>
<dbReference type="InterPro" id="IPR036390">
    <property type="entry name" value="WH_DNA-bd_sf"/>
</dbReference>
<organism evidence="9 10">
    <name type="scientific">Sporobacter termitidis DSM 10068</name>
    <dbReference type="NCBI Taxonomy" id="1123282"/>
    <lineage>
        <taxon>Bacteria</taxon>
        <taxon>Bacillati</taxon>
        <taxon>Bacillota</taxon>
        <taxon>Clostridia</taxon>
        <taxon>Eubacteriales</taxon>
        <taxon>Oscillospiraceae</taxon>
        <taxon>Sporobacter</taxon>
    </lineage>
</organism>
<evidence type="ECO:0000313" key="10">
    <source>
        <dbReference type="Proteomes" id="UP000183995"/>
    </source>
</evidence>
<reference evidence="9 10" key="1">
    <citation type="submission" date="2016-11" db="EMBL/GenBank/DDBJ databases">
        <authorList>
            <person name="Jaros S."/>
            <person name="Januszkiewicz K."/>
            <person name="Wedrychowicz H."/>
        </authorList>
    </citation>
    <scope>NUCLEOTIDE SEQUENCE [LARGE SCALE GENOMIC DNA]</scope>
    <source>
        <strain evidence="9 10">DSM 10068</strain>
    </source>
</reference>
<dbReference type="GO" id="GO:0003677">
    <property type="term" value="F:DNA binding"/>
    <property type="evidence" value="ECO:0007669"/>
    <property type="project" value="UniProtKB-UniRule"/>
</dbReference>
<dbReference type="GO" id="GO:0003700">
    <property type="term" value="F:DNA-binding transcription factor activity"/>
    <property type="evidence" value="ECO:0007669"/>
    <property type="project" value="UniProtKB-UniRule"/>
</dbReference>
<dbReference type="SUPFAM" id="SSF46785">
    <property type="entry name" value="Winged helix' DNA-binding domain"/>
    <property type="match status" value="1"/>
</dbReference>
<dbReference type="NCBIfam" id="NF003996">
    <property type="entry name" value="PRK05472.2-5"/>
    <property type="match status" value="1"/>
</dbReference>
<name>A0A1M5YFS6_9FIRM</name>
<comment type="similarity">
    <text evidence="7">Belongs to the transcriptional regulatory Rex family.</text>
</comment>
<dbReference type="EMBL" id="FQXV01000008">
    <property type="protein sequence ID" value="SHI10897.1"/>
    <property type="molecule type" value="Genomic_DNA"/>
</dbReference>
<dbReference type="NCBIfam" id="NF003995">
    <property type="entry name" value="PRK05472.2-4"/>
    <property type="match status" value="1"/>
</dbReference>
<comment type="subunit">
    <text evidence="7">Homodimer.</text>
</comment>
<dbReference type="Pfam" id="PF02629">
    <property type="entry name" value="CoA_binding"/>
    <property type="match status" value="1"/>
</dbReference>
<keyword evidence="10" id="KW-1185">Reference proteome</keyword>
<dbReference type="Gene3D" id="1.10.10.10">
    <property type="entry name" value="Winged helix-like DNA-binding domain superfamily/Winged helix DNA-binding domain"/>
    <property type="match status" value="1"/>
</dbReference>
<evidence type="ECO:0000256" key="1">
    <source>
        <dbReference type="ARBA" id="ARBA00022490"/>
    </source>
</evidence>
<dbReference type="Gene3D" id="3.40.50.720">
    <property type="entry name" value="NAD(P)-binding Rossmann-like Domain"/>
    <property type="match status" value="1"/>
</dbReference>
<evidence type="ECO:0000256" key="4">
    <source>
        <dbReference type="ARBA" id="ARBA00023027"/>
    </source>
</evidence>
<evidence type="ECO:0000256" key="7">
    <source>
        <dbReference type="HAMAP-Rule" id="MF_01131"/>
    </source>
</evidence>
<evidence type="ECO:0000256" key="2">
    <source>
        <dbReference type="ARBA" id="ARBA00022491"/>
    </source>
</evidence>
<dbReference type="SUPFAM" id="SSF51735">
    <property type="entry name" value="NAD(P)-binding Rossmann-fold domains"/>
    <property type="match status" value="1"/>
</dbReference>
<dbReference type="RefSeq" id="WP_073079480.1">
    <property type="nucleotide sequence ID" value="NZ_FQXV01000008.1"/>
</dbReference>
<evidence type="ECO:0000259" key="8">
    <source>
        <dbReference type="SMART" id="SM00881"/>
    </source>
</evidence>
<evidence type="ECO:0000256" key="5">
    <source>
        <dbReference type="ARBA" id="ARBA00023125"/>
    </source>
</evidence>
<dbReference type="NCBIfam" id="NF003989">
    <property type="entry name" value="PRK05472.1-3"/>
    <property type="match status" value="1"/>
</dbReference>
<sequence length="214" mass="23941">MEQGKKIPDIVIKRLPIYYRFLTNLHQMGISRVSSTDLGKKMGITSSQVRQDFFNFGSFGLQGYGYDVDQLRQEIGAILGLDIPRSMIIIGAGHLGQALARHSAFEKDGYTVVGVFDINPHLIGENIRDVEIMHVNRITEFVSQNKVDIAVITVPRTYAKEVADLVIGLGIKGIWNFTSVKLAVPDDVAVENIHLSDSLMTLGYYMKEMHETKK</sequence>
<dbReference type="InterPro" id="IPR058236">
    <property type="entry name" value="Rex_actinobacterial-type"/>
</dbReference>
<dbReference type="InterPro" id="IPR022876">
    <property type="entry name" value="Tscrpt_rep_Rex"/>
</dbReference>
<dbReference type="NCBIfam" id="NF003990">
    <property type="entry name" value="PRK05472.1-4"/>
    <property type="match status" value="1"/>
</dbReference>
<keyword evidence="4 7" id="KW-0520">NAD</keyword>
<feature type="domain" description="CoA-binding" evidence="8">
    <location>
        <begin position="80"/>
        <end position="181"/>
    </location>
</feature>
<keyword evidence="2 7" id="KW-0678">Repressor</keyword>
<dbReference type="InterPro" id="IPR036388">
    <property type="entry name" value="WH-like_DNA-bd_sf"/>
</dbReference>
<dbReference type="GO" id="GO:0051775">
    <property type="term" value="P:response to redox state"/>
    <property type="evidence" value="ECO:0007669"/>
    <property type="project" value="InterPro"/>
</dbReference>
<dbReference type="OrthoDB" id="9784760at2"/>
<evidence type="ECO:0000313" key="9">
    <source>
        <dbReference type="EMBL" id="SHI10897.1"/>
    </source>
</evidence>
<dbReference type="PANTHER" id="PTHR35786">
    <property type="entry name" value="REDOX-SENSING TRANSCRIPTIONAL REPRESSOR REX"/>
    <property type="match status" value="1"/>
</dbReference>
<protein>
    <recommendedName>
        <fullName evidence="7">Redox-sensing transcriptional repressor Rex</fullName>
    </recommendedName>
</protein>
<feature type="DNA-binding region" description="H-T-H motif" evidence="7">
    <location>
        <begin position="17"/>
        <end position="56"/>
    </location>
</feature>
<accession>A0A1M5YFS6</accession>
<keyword evidence="6 7" id="KW-0804">Transcription</keyword>